<feature type="compositionally biased region" description="Acidic residues" evidence="1">
    <location>
        <begin position="110"/>
        <end position="125"/>
    </location>
</feature>
<gene>
    <name evidence="2" type="ORF">ACAT0790_LOCUS47311</name>
</gene>
<dbReference type="Gene3D" id="2.30.42.10">
    <property type="match status" value="1"/>
</dbReference>
<evidence type="ECO:0000256" key="1">
    <source>
        <dbReference type="SAM" id="MobiDB-lite"/>
    </source>
</evidence>
<feature type="compositionally biased region" description="Low complexity" evidence="1">
    <location>
        <begin position="65"/>
        <end position="77"/>
    </location>
</feature>
<feature type="region of interest" description="Disordered" evidence="1">
    <location>
        <begin position="1"/>
        <end position="52"/>
    </location>
</feature>
<sequence>MPARSERLRRHRRSRRKRCNSRKRSLVSLEVSGAGALPPWAGGAPRQAPADAASIWARAAAMRCAAGEAGPPGIAPAQWPPAGPAVPEAAAPPLAPPAHSRRPPHLASWPEEEGESTSDDCQDDEGFSRSSSTSSTTAASESFSLTLRRVDAAMPFGLEVRPDASMGYLVVSSVRPGGVCEAWNRQNLGELRELRKRDRITSVNDVRDAASMREEFHRRLTVRLQVERGDVGKGMGDSSSADSIGYSISGLSEAACSDSPAQPAPPCGQEEPASIAAAGGPPGEAKPALRHGRTRGARGRRGRGGKA</sequence>
<accession>A0A7S1RML3</accession>
<evidence type="ECO:0008006" key="3">
    <source>
        <dbReference type="Google" id="ProtNLM"/>
    </source>
</evidence>
<proteinExistence type="predicted"/>
<dbReference type="EMBL" id="HBGE01079123">
    <property type="protein sequence ID" value="CAD9170542.1"/>
    <property type="molecule type" value="Transcribed_RNA"/>
</dbReference>
<dbReference type="SUPFAM" id="SSF50156">
    <property type="entry name" value="PDZ domain-like"/>
    <property type="match status" value="1"/>
</dbReference>
<name>A0A7S1RML3_ALECA</name>
<feature type="compositionally biased region" description="Low complexity" evidence="1">
    <location>
        <begin position="128"/>
        <end position="141"/>
    </location>
</feature>
<feature type="region of interest" description="Disordered" evidence="1">
    <location>
        <begin position="253"/>
        <end position="307"/>
    </location>
</feature>
<dbReference type="AlphaFoldDB" id="A0A7S1RML3"/>
<protein>
    <recommendedName>
        <fullName evidence="3">PDZ domain-containing protein</fullName>
    </recommendedName>
</protein>
<feature type="region of interest" description="Disordered" evidence="1">
    <location>
        <begin position="65"/>
        <end position="141"/>
    </location>
</feature>
<organism evidence="2">
    <name type="scientific">Alexandrium catenella</name>
    <name type="common">Red tide dinoflagellate</name>
    <name type="synonym">Gonyaulax catenella</name>
    <dbReference type="NCBI Taxonomy" id="2925"/>
    <lineage>
        <taxon>Eukaryota</taxon>
        <taxon>Sar</taxon>
        <taxon>Alveolata</taxon>
        <taxon>Dinophyceae</taxon>
        <taxon>Gonyaulacales</taxon>
        <taxon>Pyrocystaceae</taxon>
        <taxon>Alexandrium</taxon>
    </lineage>
</organism>
<feature type="compositionally biased region" description="Low complexity" evidence="1">
    <location>
        <begin position="270"/>
        <end position="286"/>
    </location>
</feature>
<feature type="compositionally biased region" description="Basic residues" evidence="1">
    <location>
        <begin position="7"/>
        <end position="25"/>
    </location>
</feature>
<evidence type="ECO:0000313" key="2">
    <source>
        <dbReference type="EMBL" id="CAD9170542.1"/>
    </source>
</evidence>
<feature type="compositionally biased region" description="Basic residues" evidence="1">
    <location>
        <begin position="288"/>
        <end position="307"/>
    </location>
</feature>
<dbReference type="InterPro" id="IPR036034">
    <property type="entry name" value="PDZ_sf"/>
</dbReference>
<feature type="compositionally biased region" description="Low complexity" evidence="1">
    <location>
        <begin position="33"/>
        <end position="52"/>
    </location>
</feature>
<reference evidence="2" key="1">
    <citation type="submission" date="2021-01" db="EMBL/GenBank/DDBJ databases">
        <authorList>
            <person name="Corre E."/>
            <person name="Pelletier E."/>
            <person name="Niang G."/>
            <person name="Scheremetjew M."/>
            <person name="Finn R."/>
            <person name="Kale V."/>
            <person name="Holt S."/>
            <person name="Cochrane G."/>
            <person name="Meng A."/>
            <person name="Brown T."/>
            <person name="Cohen L."/>
        </authorList>
    </citation>
    <scope>NUCLEOTIDE SEQUENCE</scope>
    <source>
        <strain evidence="2">OF101</strain>
    </source>
</reference>